<geneLocation type="plasmid" evidence="2 3">
    <name>unnamed</name>
</geneLocation>
<dbReference type="AlphaFoldDB" id="A0A2D2DWD2"/>
<sequence length="63" mass="6706">MTWTVGSRIGSDMFSERTRASKPAPVLRPKKCACGKNAFAKQLAQYGKCVQCVRAAQAGGSAE</sequence>
<accession>A0A2D2DWD2</accession>
<dbReference type="KEGG" id="mass:CR152_32380"/>
<evidence type="ECO:0000313" key="2">
    <source>
        <dbReference type="EMBL" id="ATQ79275.1"/>
    </source>
</evidence>
<evidence type="ECO:0000256" key="1">
    <source>
        <dbReference type="SAM" id="MobiDB-lite"/>
    </source>
</evidence>
<protein>
    <submittedName>
        <fullName evidence="2">Uncharacterized protein</fullName>
    </submittedName>
</protein>
<reference evidence="2" key="1">
    <citation type="submission" date="2017-10" db="EMBL/GenBank/DDBJ databases">
        <title>Massilia psychrophilum sp. nov., a novel purple-pigmented bacterium isolated from Tianshan glacier, Xinjiang Municipality, China.</title>
        <authorList>
            <person name="Wang H."/>
        </authorList>
    </citation>
    <scope>NUCLEOTIDE SEQUENCE [LARGE SCALE GENOMIC DNA]</scope>
    <source>
        <strain evidence="2">B2</strain>
        <plasmid evidence="2">unnamed</plasmid>
    </source>
</reference>
<proteinExistence type="predicted"/>
<gene>
    <name evidence="2" type="ORF">CR152_32380</name>
</gene>
<keyword evidence="2" id="KW-0614">Plasmid</keyword>
<feature type="region of interest" description="Disordered" evidence="1">
    <location>
        <begin position="1"/>
        <end position="22"/>
    </location>
</feature>
<dbReference type="Proteomes" id="UP000229897">
    <property type="component" value="Plasmid unnamed"/>
</dbReference>
<organism evidence="2 3">
    <name type="scientific">Massilia violaceinigra</name>
    <dbReference type="NCBI Taxonomy" id="2045208"/>
    <lineage>
        <taxon>Bacteria</taxon>
        <taxon>Pseudomonadati</taxon>
        <taxon>Pseudomonadota</taxon>
        <taxon>Betaproteobacteria</taxon>
        <taxon>Burkholderiales</taxon>
        <taxon>Oxalobacteraceae</taxon>
        <taxon>Telluria group</taxon>
        <taxon>Massilia</taxon>
    </lineage>
</organism>
<keyword evidence="3" id="KW-1185">Reference proteome</keyword>
<dbReference type="EMBL" id="CP024609">
    <property type="protein sequence ID" value="ATQ79275.1"/>
    <property type="molecule type" value="Genomic_DNA"/>
</dbReference>
<name>A0A2D2DWD2_9BURK</name>
<evidence type="ECO:0000313" key="3">
    <source>
        <dbReference type="Proteomes" id="UP000229897"/>
    </source>
</evidence>